<comment type="caution">
    <text evidence="1">The sequence shown here is derived from an EMBL/GenBank/DDBJ whole genome shotgun (WGS) entry which is preliminary data.</text>
</comment>
<dbReference type="EMBL" id="NRRY01000050">
    <property type="protein sequence ID" value="MBK1620841.1"/>
    <property type="molecule type" value="Genomic_DNA"/>
</dbReference>
<protein>
    <submittedName>
        <fullName evidence="1">Uncharacterized protein</fullName>
    </submittedName>
</protein>
<dbReference type="AlphaFoldDB" id="A0A9X0WCE9"/>
<dbReference type="Proteomes" id="UP001138768">
    <property type="component" value="Unassembled WGS sequence"/>
</dbReference>
<evidence type="ECO:0000313" key="1">
    <source>
        <dbReference type="EMBL" id="MBK1620841.1"/>
    </source>
</evidence>
<gene>
    <name evidence="1" type="ORF">CKO42_20900</name>
</gene>
<reference evidence="1 2" key="1">
    <citation type="journal article" date="2020" name="Microorganisms">
        <title>Osmotic Adaptation and Compatible Solute Biosynthesis of Phototrophic Bacteria as Revealed from Genome Analyses.</title>
        <authorList>
            <person name="Imhoff J.F."/>
            <person name="Rahn T."/>
            <person name="Kunzel S."/>
            <person name="Keller A."/>
            <person name="Neulinger S.C."/>
        </authorList>
    </citation>
    <scope>NUCLEOTIDE SEQUENCE [LARGE SCALE GENOMIC DNA]</scope>
    <source>
        <strain evidence="1 2">DSM 25653</strain>
    </source>
</reference>
<organism evidence="1 2">
    <name type="scientific">Lamprobacter modestohalophilus</name>
    <dbReference type="NCBI Taxonomy" id="1064514"/>
    <lineage>
        <taxon>Bacteria</taxon>
        <taxon>Pseudomonadati</taxon>
        <taxon>Pseudomonadota</taxon>
        <taxon>Gammaproteobacteria</taxon>
        <taxon>Chromatiales</taxon>
        <taxon>Chromatiaceae</taxon>
        <taxon>Lamprobacter</taxon>
    </lineage>
</organism>
<accession>A0A9X0WCE9</accession>
<evidence type="ECO:0000313" key="2">
    <source>
        <dbReference type="Proteomes" id="UP001138768"/>
    </source>
</evidence>
<proteinExistence type="predicted"/>
<keyword evidence="2" id="KW-1185">Reference proteome</keyword>
<sequence>MRNNQRNVVSAKPVIALAPAITSGARTPQTLIAPQMRTKSAKTPPSLRLDDTALDIGMSC</sequence>
<name>A0A9X0WCE9_9GAMM</name>